<dbReference type="AlphaFoldDB" id="A0A7Y9UQD7"/>
<dbReference type="EMBL" id="JACCAA010000001">
    <property type="protein sequence ID" value="NYG59157.1"/>
    <property type="molecule type" value="Genomic_DNA"/>
</dbReference>
<evidence type="ECO:0000256" key="5">
    <source>
        <dbReference type="ARBA" id="ARBA00022833"/>
    </source>
</evidence>
<evidence type="ECO:0000256" key="1">
    <source>
        <dbReference type="ARBA" id="ARBA00006247"/>
    </source>
</evidence>
<dbReference type="InterPro" id="IPR011650">
    <property type="entry name" value="Peptidase_M20_dimer"/>
</dbReference>
<name>A0A7Y9UQD7_9ACTN</name>
<dbReference type="PANTHER" id="PTHR45962">
    <property type="entry name" value="N-FATTY-ACYL-AMINO ACID SYNTHASE/HYDROLASE PM20D1"/>
    <property type="match status" value="1"/>
</dbReference>
<dbReference type="InterPro" id="IPR047177">
    <property type="entry name" value="Pept_M20A"/>
</dbReference>
<dbReference type="SUPFAM" id="SSF55031">
    <property type="entry name" value="Bacterial exopeptidase dimerisation domain"/>
    <property type="match status" value="1"/>
</dbReference>
<sequence length="449" mass="48917">MGGPTTHASAIERLQALIRIPTVSYADRDLIDPKPFEEFAEQLERNYPLLHQHLEKTIVRDHGMLFHWKGTAATRPVVLMAHIDVVPVEETDTWQHPAFGAEIHDGVLWGRGTLDDKGCLAGICEAVERLLGQGFTPEQDIWLSFGCDEEVMGQAAPAAVEILRERGVSPWFVLDEGGAVAYDAFPGVKPPLAVIGVTEKGITNVQLSVEGRGGHASMPTRMDTTARLARAILRLDSNPFPSSVPPPTIEMFRRIADHLPGPLRPILGPVLKNTDKLKPVLARALVAAGNESAAMTRTTTVVTTLSGSPANNVIASKATAGVNVRIMTGDTVAGVVERIASVINDDQVHVDVVESNEPSPLSPTDDDAFRLIEATINQTHPDAVPTPYVMMGATDSRFFTAICARVYRFAPFRMSKAQRESIHSFDERIGVDDWLEGVDFYQRLIEGIA</sequence>
<reference evidence="7 8" key="1">
    <citation type="submission" date="2020-07" db="EMBL/GenBank/DDBJ databases">
        <title>Sequencing the genomes of 1000 actinobacteria strains.</title>
        <authorList>
            <person name="Klenk H.-P."/>
        </authorList>
    </citation>
    <scope>NUCLEOTIDE SEQUENCE [LARGE SCALE GENOMIC DNA]</scope>
    <source>
        <strain evidence="7 8">DSM 23819</strain>
    </source>
</reference>
<evidence type="ECO:0000313" key="7">
    <source>
        <dbReference type="EMBL" id="NYG59157.1"/>
    </source>
</evidence>
<comment type="caution">
    <text evidence="7">The sequence shown here is derived from an EMBL/GenBank/DDBJ whole genome shotgun (WGS) entry which is preliminary data.</text>
</comment>
<dbReference type="Pfam" id="PF01546">
    <property type="entry name" value="Peptidase_M20"/>
    <property type="match status" value="1"/>
</dbReference>
<organism evidence="7 8">
    <name type="scientific">Nocardioides daedukensis</name>
    <dbReference type="NCBI Taxonomy" id="634462"/>
    <lineage>
        <taxon>Bacteria</taxon>
        <taxon>Bacillati</taxon>
        <taxon>Actinomycetota</taxon>
        <taxon>Actinomycetes</taxon>
        <taxon>Propionibacteriales</taxon>
        <taxon>Nocardioidaceae</taxon>
        <taxon>Nocardioides</taxon>
    </lineage>
</organism>
<protein>
    <submittedName>
        <fullName evidence="7">Carboxypeptidase PM20D1</fullName>
        <ecNumber evidence="7">3.4.17.-</ecNumber>
    </submittedName>
</protein>
<dbReference type="Gene3D" id="3.30.70.360">
    <property type="match status" value="1"/>
</dbReference>
<evidence type="ECO:0000256" key="3">
    <source>
        <dbReference type="ARBA" id="ARBA00022723"/>
    </source>
</evidence>
<dbReference type="PANTHER" id="PTHR45962:SF1">
    <property type="entry name" value="N-FATTY-ACYL-AMINO ACID SYNTHASE_HYDROLASE PM20D1"/>
    <property type="match status" value="1"/>
</dbReference>
<accession>A0A7Y9UQD7</accession>
<dbReference type="GO" id="GO:0004180">
    <property type="term" value="F:carboxypeptidase activity"/>
    <property type="evidence" value="ECO:0007669"/>
    <property type="project" value="UniProtKB-KW"/>
</dbReference>
<proteinExistence type="inferred from homology"/>
<dbReference type="InterPro" id="IPR036264">
    <property type="entry name" value="Bact_exopeptidase_dim_dom"/>
</dbReference>
<dbReference type="GO" id="GO:0006508">
    <property type="term" value="P:proteolysis"/>
    <property type="evidence" value="ECO:0007669"/>
    <property type="project" value="UniProtKB-KW"/>
</dbReference>
<gene>
    <name evidence="7" type="ORF">BJ980_002080</name>
</gene>
<dbReference type="EC" id="3.4.17.-" evidence="7"/>
<dbReference type="Pfam" id="PF07687">
    <property type="entry name" value="M20_dimer"/>
    <property type="match status" value="1"/>
</dbReference>
<keyword evidence="5" id="KW-0862">Zinc</keyword>
<feature type="domain" description="Peptidase M20 dimerisation" evidence="6">
    <location>
        <begin position="198"/>
        <end position="348"/>
    </location>
</feature>
<evidence type="ECO:0000259" key="6">
    <source>
        <dbReference type="Pfam" id="PF07687"/>
    </source>
</evidence>
<keyword evidence="3" id="KW-0479">Metal-binding</keyword>
<evidence type="ECO:0000256" key="4">
    <source>
        <dbReference type="ARBA" id="ARBA00022801"/>
    </source>
</evidence>
<keyword evidence="8" id="KW-1185">Reference proteome</keyword>
<keyword evidence="2" id="KW-0645">Protease</keyword>
<keyword evidence="4 7" id="KW-0378">Hydrolase</keyword>
<dbReference type="Gene3D" id="1.10.150.900">
    <property type="match status" value="1"/>
</dbReference>
<comment type="similarity">
    <text evidence="1">Belongs to the peptidase M20A family.</text>
</comment>
<dbReference type="RefSeq" id="WP_179502237.1">
    <property type="nucleotide sequence ID" value="NZ_JACCAA010000001.1"/>
</dbReference>
<dbReference type="SUPFAM" id="SSF53187">
    <property type="entry name" value="Zn-dependent exopeptidases"/>
    <property type="match status" value="1"/>
</dbReference>
<evidence type="ECO:0000256" key="2">
    <source>
        <dbReference type="ARBA" id="ARBA00022670"/>
    </source>
</evidence>
<dbReference type="Gene3D" id="3.40.630.10">
    <property type="entry name" value="Zn peptidases"/>
    <property type="match status" value="1"/>
</dbReference>
<evidence type="ECO:0000313" key="8">
    <source>
        <dbReference type="Proteomes" id="UP000540656"/>
    </source>
</evidence>
<dbReference type="InterPro" id="IPR002933">
    <property type="entry name" value="Peptidase_M20"/>
</dbReference>
<dbReference type="GO" id="GO:0046872">
    <property type="term" value="F:metal ion binding"/>
    <property type="evidence" value="ECO:0007669"/>
    <property type="project" value="UniProtKB-KW"/>
</dbReference>
<dbReference type="Proteomes" id="UP000540656">
    <property type="component" value="Unassembled WGS sequence"/>
</dbReference>
<keyword evidence="7" id="KW-0121">Carboxypeptidase</keyword>